<keyword evidence="4" id="KW-0808">Transferase</keyword>
<dbReference type="OrthoDB" id="9787096at2"/>
<dbReference type="STRING" id="572036.SAMN05661099_1582"/>
<dbReference type="Pfam" id="PF00266">
    <property type="entry name" value="Aminotran_5"/>
    <property type="match status" value="1"/>
</dbReference>
<dbReference type="RefSeq" id="WP_079702043.1">
    <property type="nucleotide sequence ID" value="NZ_FUYR01000001.1"/>
</dbReference>
<protein>
    <submittedName>
        <fullName evidence="4">Seryl-tRNA(Sec) selenium transferase</fullName>
    </submittedName>
</protein>
<dbReference type="PANTHER" id="PTHR32328:SF0">
    <property type="entry name" value="L-SERYL-TRNA(SEC) SELENIUM TRANSFERASE"/>
    <property type="match status" value="1"/>
</dbReference>
<evidence type="ECO:0000313" key="4">
    <source>
        <dbReference type="EMBL" id="SKB46938.1"/>
    </source>
</evidence>
<dbReference type="GO" id="GO:0004125">
    <property type="term" value="F:L-seryl-tRNA(Sec) selenium transferase activity"/>
    <property type="evidence" value="ECO:0007669"/>
    <property type="project" value="TreeGrafter"/>
</dbReference>
<gene>
    <name evidence="4" type="ORF">SAMN05661099_1582</name>
</gene>
<feature type="domain" description="Aminotransferase class V" evidence="3">
    <location>
        <begin position="185"/>
        <end position="280"/>
    </location>
</feature>
<dbReference type="InterPro" id="IPR000192">
    <property type="entry name" value="Aminotrans_V_dom"/>
</dbReference>
<keyword evidence="5" id="KW-1185">Reference proteome</keyword>
<dbReference type="EMBL" id="FUYR01000001">
    <property type="protein sequence ID" value="SKB46938.1"/>
    <property type="molecule type" value="Genomic_DNA"/>
</dbReference>
<name>A0A1T5BI55_9SPHI</name>
<dbReference type="SUPFAM" id="SSF53383">
    <property type="entry name" value="PLP-dependent transferases"/>
    <property type="match status" value="1"/>
</dbReference>
<dbReference type="InterPro" id="IPR015421">
    <property type="entry name" value="PyrdxlP-dep_Trfase_major"/>
</dbReference>
<dbReference type="PANTHER" id="PTHR32328">
    <property type="entry name" value="L-SERYL-TRNA(SEC) SELENIUM TRANSFERASE"/>
    <property type="match status" value="1"/>
</dbReference>
<keyword evidence="2" id="KW-0663">Pyridoxal phosphate</keyword>
<dbReference type="Proteomes" id="UP000189981">
    <property type="component" value="Unassembled WGS sequence"/>
</dbReference>
<dbReference type="InterPro" id="IPR015424">
    <property type="entry name" value="PyrdxlP-dep_Trfase"/>
</dbReference>
<reference evidence="5" key="1">
    <citation type="submission" date="2017-02" db="EMBL/GenBank/DDBJ databases">
        <authorList>
            <person name="Varghese N."/>
            <person name="Submissions S."/>
        </authorList>
    </citation>
    <scope>NUCLEOTIDE SEQUENCE [LARGE SCALE GENOMIC DNA]</scope>
    <source>
        <strain evidence="5">DSM 22385</strain>
    </source>
</reference>
<evidence type="ECO:0000259" key="3">
    <source>
        <dbReference type="Pfam" id="PF00266"/>
    </source>
</evidence>
<comment type="cofactor">
    <cofactor evidence="1">
        <name>pyridoxal 5'-phosphate</name>
        <dbReference type="ChEBI" id="CHEBI:597326"/>
    </cofactor>
</comment>
<sequence>MKRRDVIKGLSILPLAGAVAGNSLQSAFAETGTEGLLPNPLNTEPVLPGPLKPGPRIYQSIGVEPIINGRGTLTMIGASVELPEVRTAMEHAALYNVQLDELAMAVGKRLSEITGAEWGMVSSGCAAGLKHVAVGCLTDGNPEKLVRIPNLEGFQKTEVIIPKPMRNFYDHAIRNTGMKVIMPETLEELENAISPRTALIYMFGYREPFTTQAVAKIARAKGIPTLLDVAAERLTIPNVHLNNGIDVVAYSGGKVIRGPQCAGLLLGKKDLLMAAWQSGSPHHGPGRDNKVGREEHIGMLAAVEAWAVRDHAAEARLWKSWMDAIAKKVTAIDGVTAQVTEPAPETLNNASPRVTISWDPNKFHITGAELTDELANTPPRIGLSGGGRGPAGAAPNPNLTSISVSGSMLQPDQIKVIGDRITEVLTRKREAKTVIPMKAPSTDLAGRWDVTVQFYTGTSQHNFYIEKQDGNYIQGTHKGDFSSRELVGSIDGDQIKFNSRWSVPGDTIDYTFYGTVSGDTMTGDIHMGEYLTSKFTAKRYTYPNARVNVVVPKGPPLGN</sequence>
<accession>A0A1T5BI55</accession>
<proteinExistence type="predicted"/>
<evidence type="ECO:0000256" key="2">
    <source>
        <dbReference type="ARBA" id="ARBA00022898"/>
    </source>
</evidence>
<dbReference type="AlphaFoldDB" id="A0A1T5BI55"/>
<organism evidence="4 5">
    <name type="scientific">Daejeonella lutea</name>
    <dbReference type="NCBI Taxonomy" id="572036"/>
    <lineage>
        <taxon>Bacteria</taxon>
        <taxon>Pseudomonadati</taxon>
        <taxon>Bacteroidota</taxon>
        <taxon>Sphingobacteriia</taxon>
        <taxon>Sphingobacteriales</taxon>
        <taxon>Sphingobacteriaceae</taxon>
        <taxon>Daejeonella</taxon>
    </lineage>
</organism>
<evidence type="ECO:0000256" key="1">
    <source>
        <dbReference type="ARBA" id="ARBA00001933"/>
    </source>
</evidence>
<dbReference type="Gene3D" id="3.40.640.10">
    <property type="entry name" value="Type I PLP-dependent aspartate aminotransferase-like (Major domain)"/>
    <property type="match status" value="1"/>
</dbReference>
<evidence type="ECO:0000313" key="5">
    <source>
        <dbReference type="Proteomes" id="UP000189981"/>
    </source>
</evidence>